<dbReference type="PANTHER" id="PTHR31011:SF2">
    <property type="entry name" value="PROTEIN STB2-RELATED"/>
    <property type="match status" value="1"/>
</dbReference>
<feature type="domain" description="STB6-like N-terminal" evidence="3">
    <location>
        <begin position="63"/>
        <end position="201"/>
    </location>
</feature>
<dbReference type="EMBL" id="DS268112">
    <property type="protein sequence ID" value="KMM70438.1"/>
    <property type="molecule type" value="Genomic_DNA"/>
</dbReference>
<reference evidence="5" key="3">
    <citation type="journal article" date="2010" name="Genome Res.">
        <title>Population genomic sequencing of Coccidioides fungi reveals recent hybridization and transposon control.</title>
        <authorList>
            <person name="Neafsey D.E."/>
            <person name="Barker B.M."/>
            <person name="Sharpton T.J."/>
            <person name="Stajich J.E."/>
            <person name="Park D.J."/>
            <person name="Whiston E."/>
            <person name="Hung C.-Y."/>
            <person name="McMahan C."/>
            <person name="White J."/>
            <person name="Sykes S."/>
            <person name="Heiman D."/>
            <person name="Young S."/>
            <person name="Zeng Q."/>
            <person name="Abouelleil A."/>
            <person name="Aftuck L."/>
            <person name="Bessette D."/>
            <person name="Brown A."/>
            <person name="FitzGerald M."/>
            <person name="Lui A."/>
            <person name="Macdonald J.P."/>
            <person name="Priest M."/>
            <person name="Orbach M.J."/>
            <person name="Galgiani J.N."/>
            <person name="Kirkland T.N."/>
            <person name="Cole G.T."/>
            <person name="Birren B.W."/>
            <person name="Henn M.R."/>
            <person name="Taylor J.W."/>
            <person name="Rounsley S.D."/>
        </authorList>
    </citation>
    <scope>NUCLEOTIDE SEQUENCE [LARGE SCALE GENOMIC DNA]</scope>
    <source>
        <strain evidence="5">RMSCC 3488</strain>
    </source>
</reference>
<reference evidence="4 5" key="1">
    <citation type="submission" date="2007-06" db="EMBL/GenBank/DDBJ databases">
        <title>The Genome Sequence of Coccidioides posadasii RMSCC_3488.</title>
        <authorList>
            <consortium name="Coccidioides Genome Resources Consortium"/>
            <consortium name="The Broad Institute Genome Sequencing Platform"/>
            <person name="Henn M.R."/>
            <person name="Sykes S."/>
            <person name="Young S."/>
            <person name="Jaffe D."/>
            <person name="Berlin A."/>
            <person name="Alvarez P."/>
            <person name="Butler J."/>
            <person name="Gnerre S."/>
            <person name="Grabherr M."/>
            <person name="Mauceli E."/>
            <person name="Brockman W."/>
            <person name="Kodira C."/>
            <person name="Alvarado L."/>
            <person name="Zeng Q."/>
            <person name="Crawford M."/>
            <person name="Antoine C."/>
            <person name="Devon K."/>
            <person name="Galgiani J."/>
            <person name="Orsborn K."/>
            <person name="Lewis M.L."/>
            <person name="Nusbaum C."/>
            <person name="Galagan J."/>
            <person name="Birren B."/>
        </authorList>
    </citation>
    <scope>NUCLEOTIDE SEQUENCE [LARGE SCALE GENOMIC DNA]</scope>
    <source>
        <strain evidence="4 5">RMSCC 3488</strain>
    </source>
</reference>
<proteinExistence type="predicted"/>
<accession>A0A0J6FJF0</accession>
<sequence>MIHRPPRFSYNMAQGVGSEPSSQRRTIPDQSASASPAEKSQLQAPAQSTGENQAVVLDEGYERLVFTDPVALKCLEEDPSTVLVERRCTLIGYVTYIVEQWACSRVHPTFVINTYTGDPSHTAVAGVLKVPKDEQLWSPRLKVYFNTMAQPHTRKRETPWGLMMVTNLSSFPSSLTVIDIPEGDVRKYREDFVVNENLKRLGCSGRAGLNLKQPTPATEAKFYQLYRTSERVPLFNAVIGLVKLCQMALSVFDKLASEYIDGLLCDVTERAINDWWTDIGTELFNIEPSDGILGPTTVSALLGTLMGARNRLHTWGAPVSKDAFDIENLKRGIGSFQKALKLEKTRRLDRQTLDKLHRVTAKAASGEGWAVPRAVKSTVAELGGKGGEMVMGIVGGRDKAGISEVETLDIDRFVQLVSGERSKWLWHGKLRKSYTDPFRHDAGEDEMPFSREAWSSRRKDTCSPFTSARPSLETEQSWKHLVTPVSADSKEQQLKYALKKTVSGRVSDARAGLGRFRDAVGLPALRSHQHHKQLKETIDTDTDVPDQQATDVALAFPGTKGRLEGIKSLGDDARVSGATNLDKGRPELLSSPSDPLPTSEPGRGSKEFQSHLPQANEKSQGQLSTDYLTPEPRVSSGTLDEFSHKKDPTYEPLILTRVLRRVPSCPSSLAEDPVSKIQARSVRHLSFSAVEEPMLSRHFIDDLDPADPESDNTIVDRILYEDMRIDDERALATKIADLDMNTSAWVESQVVAAEGIDITAFNRLKELDSAYQNKHAEYQALQRSSTELVSTESQKLLEGSKRLETLGAKLDYELNSLQSKVEEVEGGLIDYEHQIGALESRLRELLKAEEQSGAPWLKWAKWFWNGGT</sequence>
<dbReference type="PANTHER" id="PTHR31011">
    <property type="entry name" value="PROTEIN STB2-RELATED"/>
    <property type="match status" value="1"/>
</dbReference>
<dbReference type="InterPro" id="IPR038919">
    <property type="entry name" value="STB2/STB2"/>
</dbReference>
<organism evidence="4 5">
    <name type="scientific">Coccidioides posadasii RMSCC 3488</name>
    <dbReference type="NCBI Taxonomy" id="454284"/>
    <lineage>
        <taxon>Eukaryota</taxon>
        <taxon>Fungi</taxon>
        <taxon>Dikarya</taxon>
        <taxon>Ascomycota</taxon>
        <taxon>Pezizomycotina</taxon>
        <taxon>Eurotiomycetes</taxon>
        <taxon>Eurotiomycetidae</taxon>
        <taxon>Onygenales</taxon>
        <taxon>Onygenaceae</taxon>
        <taxon>Coccidioides</taxon>
    </lineage>
</organism>
<feature type="coiled-coil region" evidence="1">
    <location>
        <begin position="814"/>
        <end position="848"/>
    </location>
</feature>
<dbReference type="Pfam" id="PF25995">
    <property type="entry name" value="STB6_N"/>
    <property type="match status" value="1"/>
</dbReference>
<dbReference type="OrthoDB" id="19806at2759"/>
<dbReference type="VEuPathDB" id="FungiDB:CPAG_06750"/>
<evidence type="ECO:0000256" key="1">
    <source>
        <dbReference type="SAM" id="Coils"/>
    </source>
</evidence>
<evidence type="ECO:0000313" key="4">
    <source>
        <dbReference type="EMBL" id="KMM70438.1"/>
    </source>
</evidence>
<feature type="compositionally biased region" description="Basic and acidic residues" evidence="2">
    <location>
        <begin position="562"/>
        <end position="574"/>
    </location>
</feature>
<dbReference type="GO" id="GO:0070822">
    <property type="term" value="C:Sin3-type complex"/>
    <property type="evidence" value="ECO:0007669"/>
    <property type="project" value="TreeGrafter"/>
</dbReference>
<feature type="compositionally biased region" description="Polar residues" evidence="2">
    <location>
        <begin position="611"/>
        <end position="627"/>
    </location>
</feature>
<feature type="compositionally biased region" description="Polar residues" evidence="2">
    <location>
        <begin position="19"/>
        <end position="50"/>
    </location>
</feature>
<evidence type="ECO:0000259" key="3">
    <source>
        <dbReference type="Pfam" id="PF25995"/>
    </source>
</evidence>
<keyword evidence="1" id="KW-0175">Coiled coil</keyword>
<dbReference type="Proteomes" id="UP000054567">
    <property type="component" value="Unassembled WGS sequence"/>
</dbReference>
<evidence type="ECO:0000313" key="5">
    <source>
        <dbReference type="Proteomes" id="UP000054567"/>
    </source>
</evidence>
<name>A0A0J6FJF0_COCPO</name>
<feature type="region of interest" description="Disordered" evidence="2">
    <location>
        <begin position="562"/>
        <end position="645"/>
    </location>
</feature>
<gene>
    <name evidence="4" type="ORF">CPAG_06750</name>
</gene>
<evidence type="ECO:0000256" key="2">
    <source>
        <dbReference type="SAM" id="MobiDB-lite"/>
    </source>
</evidence>
<protein>
    <submittedName>
        <fullName evidence="4">SIN3 protein-binding protein STB2</fullName>
    </submittedName>
</protein>
<dbReference type="AlphaFoldDB" id="A0A0J6FJF0"/>
<feature type="compositionally biased region" description="Low complexity" evidence="2">
    <location>
        <begin position="587"/>
        <end position="601"/>
    </location>
</feature>
<reference evidence="5" key="2">
    <citation type="journal article" date="2009" name="Genome Res.">
        <title>Comparative genomic analyses of the human fungal pathogens Coccidioides and their relatives.</title>
        <authorList>
            <person name="Sharpton T.J."/>
            <person name="Stajich J.E."/>
            <person name="Rounsley S.D."/>
            <person name="Gardner M.J."/>
            <person name="Wortman J.R."/>
            <person name="Jordar V.S."/>
            <person name="Maiti R."/>
            <person name="Kodira C.D."/>
            <person name="Neafsey D.E."/>
            <person name="Zeng Q."/>
            <person name="Hung C.-Y."/>
            <person name="McMahan C."/>
            <person name="Muszewska A."/>
            <person name="Grynberg M."/>
            <person name="Mandel M.A."/>
            <person name="Kellner E.M."/>
            <person name="Barker B.M."/>
            <person name="Galgiani J.N."/>
            <person name="Orbach M.J."/>
            <person name="Kirkland T.N."/>
            <person name="Cole G.T."/>
            <person name="Henn M.R."/>
            <person name="Birren B.W."/>
            <person name="Taylor J.W."/>
        </authorList>
    </citation>
    <scope>NUCLEOTIDE SEQUENCE [LARGE SCALE GENOMIC DNA]</scope>
    <source>
        <strain evidence="5">RMSCC 3488</strain>
    </source>
</reference>
<feature type="region of interest" description="Disordered" evidence="2">
    <location>
        <begin position="1"/>
        <end position="50"/>
    </location>
</feature>
<dbReference type="InterPro" id="IPR059025">
    <property type="entry name" value="STB6_N"/>
</dbReference>